<sequence length="179" mass="21064">MIALAPLNVIKNFGRVYPAVEKYRGSTHPEVYHQVFITDNDRLQRWALKDTPFFQLFRTLCQYKLFQHILDGQYTINPVWQSVLSLSDIADMKTQIYVEDTLVLYCTEFESYDTLIPLIIGSYSRLVINGRISWDQAKQFIHEGVKQIRFNTKTFVLDPTDFDDCIDYVAKHSRGYDYK</sequence>
<protein>
    <submittedName>
        <fullName evidence="2">Nicotinate phosphoribosyltransferase</fullName>
    </submittedName>
</protein>
<reference evidence="1" key="1">
    <citation type="journal article" date="2013" name="Genetics">
        <title>The draft genome and transcriptome of Panagrellus redivivus are shaped by the harsh demands of a free-living lifestyle.</title>
        <authorList>
            <person name="Srinivasan J."/>
            <person name="Dillman A.R."/>
            <person name="Macchietto M.G."/>
            <person name="Heikkinen L."/>
            <person name="Lakso M."/>
            <person name="Fracchia K.M."/>
            <person name="Antoshechkin I."/>
            <person name="Mortazavi A."/>
            <person name="Wong G."/>
            <person name="Sternberg P.W."/>
        </authorList>
    </citation>
    <scope>NUCLEOTIDE SEQUENCE [LARGE SCALE GENOMIC DNA]</scope>
    <source>
        <strain evidence="1">MT8872</strain>
    </source>
</reference>
<reference evidence="2" key="2">
    <citation type="submission" date="2020-10" db="UniProtKB">
        <authorList>
            <consortium name="WormBaseParasite"/>
        </authorList>
    </citation>
    <scope>IDENTIFICATION</scope>
</reference>
<keyword evidence="1" id="KW-1185">Reference proteome</keyword>
<dbReference type="Proteomes" id="UP000492821">
    <property type="component" value="Unassembled WGS sequence"/>
</dbReference>
<proteinExistence type="predicted"/>
<dbReference type="AlphaFoldDB" id="A0A7E4US31"/>
<name>A0A7E4US31_PANRE</name>
<organism evidence="1 2">
    <name type="scientific">Panagrellus redivivus</name>
    <name type="common">Microworm</name>
    <dbReference type="NCBI Taxonomy" id="6233"/>
    <lineage>
        <taxon>Eukaryota</taxon>
        <taxon>Metazoa</taxon>
        <taxon>Ecdysozoa</taxon>
        <taxon>Nematoda</taxon>
        <taxon>Chromadorea</taxon>
        <taxon>Rhabditida</taxon>
        <taxon>Tylenchina</taxon>
        <taxon>Panagrolaimomorpha</taxon>
        <taxon>Panagrolaimoidea</taxon>
        <taxon>Panagrolaimidae</taxon>
        <taxon>Panagrellus</taxon>
    </lineage>
</organism>
<dbReference type="WBParaSite" id="Pan_g1216.t1">
    <property type="protein sequence ID" value="Pan_g1216.t1"/>
    <property type="gene ID" value="Pan_g1216"/>
</dbReference>
<accession>A0A7E4US31</accession>
<evidence type="ECO:0000313" key="1">
    <source>
        <dbReference type="Proteomes" id="UP000492821"/>
    </source>
</evidence>
<evidence type="ECO:0000313" key="2">
    <source>
        <dbReference type="WBParaSite" id="Pan_g1216.t1"/>
    </source>
</evidence>